<evidence type="ECO:0000256" key="1">
    <source>
        <dbReference type="SAM" id="Coils"/>
    </source>
</evidence>
<evidence type="ECO:0000256" key="2">
    <source>
        <dbReference type="SAM" id="MobiDB-lite"/>
    </source>
</evidence>
<accession>A0A9P7Y6K8</accession>
<dbReference type="Proteomes" id="UP000707451">
    <property type="component" value="Unassembled WGS sequence"/>
</dbReference>
<dbReference type="InterPro" id="IPR032675">
    <property type="entry name" value="LRR_dom_sf"/>
</dbReference>
<dbReference type="Gene3D" id="3.80.10.10">
    <property type="entry name" value="Ribonuclease Inhibitor"/>
    <property type="match status" value="1"/>
</dbReference>
<dbReference type="EMBL" id="JAHRHY010000001">
    <property type="protein sequence ID" value="KAG9072913.1"/>
    <property type="molecule type" value="Genomic_DNA"/>
</dbReference>
<name>A0A9P7Y6K8_9FUNG</name>
<proteinExistence type="predicted"/>
<keyword evidence="4" id="KW-1185">Reference proteome</keyword>
<keyword evidence="1" id="KW-0175">Coiled coil</keyword>
<protein>
    <recommendedName>
        <fullName evidence="5">RNI-like protein</fullName>
    </recommendedName>
</protein>
<evidence type="ECO:0000313" key="4">
    <source>
        <dbReference type="Proteomes" id="UP000707451"/>
    </source>
</evidence>
<dbReference type="AlphaFoldDB" id="A0A9P7Y6K8"/>
<evidence type="ECO:0000313" key="3">
    <source>
        <dbReference type="EMBL" id="KAG9072913.1"/>
    </source>
</evidence>
<feature type="region of interest" description="Disordered" evidence="2">
    <location>
        <begin position="90"/>
        <end position="112"/>
    </location>
</feature>
<feature type="coiled-coil region" evidence="1">
    <location>
        <begin position="199"/>
        <end position="226"/>
    </location>
</feature>
<reference evidence="3" key="1">
    <citation type="submission" date="2021-06" db="EMBL/GenBank/DDBJ databases">
        <title>Genome Sequence of Mortierella hyaline Strain SCG-10, a Cold-Adapted, Nitrate-Reducing Fungus Isolated from Soil in Minnesota, USA.</title>
        <authorList>
            <person name="Aldossari N."/>
        </authorList>
    </citation>
    <scope>NUCLEOTIDE SEQUENCE</scope>
    <source>
        <strain evidence="3">SCG-10</strain>
    </source>
</reference>
<sequence>MIPHQRFQHGERVEQLPLRKDKTTGVLYIREKDVQRVFSGATLFKVDGVVIYYLEDENEEEYEPKRIGYYPDDVVEVVIPGLTHIHTTPSVDLSGRTMAQTGSRNSSHPTQLITNDGMELSVSNLSLRPYSVHTSTLVRSATYSVERPSKSSLSSPNTIAHQFAPIARPMAALSAIASDITTIQHQLTHSTDQQSAHHQQLLEQLIQLLKEQAASKEREEQMLREQAESKVRDEQLLRMQQETIDRLTVAQQKIEAILVQNYELHEYPIPRLFVILPDSYEKWDPRNIMAERFRLFFLCECGDHCNPSVGSTTSSGQLTIAASASSTPVPVRSSVHLAKHEGYEISRSKEFFDRYGPYVLGMLRMLKHCLAVAKVAAPAIALVESGVKDVMDGVTSISETTIMAVDMSIDFLEQKLDENATGDGISKTMAGSQEEEEEDMFSGLTALEGADLRRLDSFLRKKDADKILGNLYRITLETGHVKWVCLHHYRQVYRETAMASFLQCVETNGGTYDSQFGKVTITLKSSIATKDFFSRLSTQAPAVTGLRVTLDWSFGSVDLGMLVDKIAQSNIQELELDFMEFASPGSLGSLMRPGKGRYHSLLGLLSNDRIKRLAFINISLIGPRTSSLPKTHHPTLLQSFHYSGWVDDFDDSRLAEIISLCPGLVDVKLGGVVYSSEGIPKVDQALGSLSKMKILHRCRLYADSKVKIKDTTAPYGTVALRELTDIGMPYPTGPAGLLEAAIQRSAATLEVLILLSHTYSRIDLAQICDIFSPAAHISGLPFLRLTHLELLVYMTADSLDLMALLLPSLSLVHLGVDEDTCILLSEVSLVSLRSLRVQNVEDYVIDPFYHRVLSSSTPCQIQQIRFGNIAKSQVLANILADLPLRRLHLDEPKNDNILEMVLPSLNLSQLQLLIIDYHKFGPEMEAVLAARSTEFTNEFVLHLGHEKTLKADEAQVLNSREVQGSPMKLARRRVRVVDFLTTDPEYYRSVTSS</sequence>
<evidence type="ECO:0008006" key="5">
    <source>
        <dbReference type="Google" id="ProtNLM"/>
    </source>
</evidence>
<dbReference type="OrthoDB" id="2432435at2759"/>
<comment type="caution">
    <text evidence="3">The sequence shown here is derived from an EMBL/GenBank/DDBJ whole genome shotgun (WGS) entry which is preliminary data.</text>
</comment>
<gene>
    <name evidence="3" type="ORF">KI688_000694</name>
</gene>
<organism evidence="3 4">
    <name type="scientific">Linnemannia hyalina</name>
    <dbReference type="NCBI Taxonomy" id="64524"/>
    <lineage>
        <taxon>Eukaryota</taxon>
        <taxon>Fungi</taxon>
        <taxon>Fungi incertae sedis</taxon>
        <taxon>Mucoromycota</taxon>
        <taxon>Mortierellomycotina</taxon>
        <taxon>Mortierellomycetes</taxon>
        <taxon>Mortierellales</taxon>
        <taxon>Mortierellaceae</taxon>
        <taxon>Linnemannia</taxon>
    </lineage>
</organism>